<dbReference type="SUPFAM" id="SSF48403">
    <property type="entry name" value="Ankyrin repeat"/>
    <property type="match status" value="2"/>
</dbReference>
<keyword evidence="2 3" id="KW-0040">ANK repeat</keyword>
<feature type="repeat" description="ANK" evidence="3">
    <location>
        <begin position="1143"/>
        <end position="1167"/>
    </location>
</feature>
<evidence type="ECO:0000256" key="2">
    <source>
        <dbReference type="ARBA" id="ARBA00023043"/>
    </source>
</evidence>
<dbReference type="SUPFAM" id="SSF52540">
    <property type="entry name" value="P-loop containing nucleoside triphosphate hydrolases"/>
    <property type="match status" value="1"/>
</dbReference>
<proteinExistence type="predicted"/>
<dbReference type="InterPro" id="IPR000845">
    <property type="entry name" value="Nucleoside_phosphorylase_d"/>
</dbReference>
<dbReference type="PANTHER" id="PTHR24198">
    <property type="entry name" value="ANKYRIN REPEAT AND PROTEIN KINASE DOMAIN-CONTAINING PROTEIN"/>
    <property type="match status" value="1"/>
</dbReference>
<dbReference type="Pfam" id="PF01048">
    <property type="entry name" value="PNP_UDP_1"/>
    <property type="match status" value="1"/>
</dbReference>
<evidence type="ECO:0000313" key="7">
    <source>
        <dbReference type="EMBL" id="CAI6091103.1"/>
    </source>
</evidence>
<dbReference type="Pfam" id="PF00023">
    <property type="entry name" value="Ank"/>
    <property type="match status" value="1"/>
</dbReference>
<feature type="domain" description="Nephrocystin 3-like N-terminal" evidence="6">
    <location>
        <begin position="411"/>
        <end position="582"/>
    </location>
</feature>
<feature type="repeat" description="ANK" evidence="3">
    <location>
        <begin position="1313"/>
        <end position="1337"/>
    </location>
</feature>
<dbReference type="Gene3D" id="3.40.50.1580">
    <property type="entry name" value="Nucleoside phosphorylase domain"/>
    <property type="match status" value="1"/>
</dbReference>
<feature type="repeat" description="ANK" evidence="3">
    <location>
        <begin position="1177"/>
        <end position="1201"/>
    </location>
</feature>
<organism evidence="7 8">
    <name type="scientific">Clonostachys chloroleuca</name>
    <dbReference type="NCBI Taxonomy" id="1926264"/>
    <lineage>
        <taxon>Eukaryota</taxon>
        <taxon>Fungi</taxon>
        <taxon>Dikarya</taxon>
        <taxon>Ascomycota</taxon>
        <taxon>Pezizomycotina</taxon>
        <taxon>Sordariomycetes</taxon>
        <taxon>Hypocreomycetidae</taxon>
        <taxon>Hypocreales</taxon>
        <taxon>Bionectriaceae</taxon>
        <taxon>Clonostachys</taxon>
    </lineage>
</organism>
<reference evidence="7" key="1">
    <citation type="submission" date="2023-01" db="EMBL/GenBank/DDBJ databases">
        <authorList>
            <person name="Piombo E."/>
        </authorList>
    </citation>
    <scope>NUCLEOTIDE SEQUENCE</scope>
</reference>
<dbReference type="Pfam" id="PF24883">
    <property type="entry name" value="NPHP3_N"/>
    <property type="match status" value="1"/>
</dbReference>
<dbReference type="PROSITE" id="PS50088">
    <property type="entry name" value="ANK_REPEAT"/>
    <property type="match status" value="6"/>
</dbReference>
<evidence type="ECO:0000256" key="1">
    <source>
        <dbReference type="ARBA" id="ARBA00022737"/>
    </source>
</evidence>
<dbReference type="Proteomes" id="UP001160390">
    <property type="component" value="Unassembled WGS sequence"/>
</dbReference>
<evidence type="ECO:0000256" key="4">
    <source>
        <dbReference type="SAM" id="MobiDB-lite"/>
    </source>
</evidence>
<evidence type="ECO:0008006" key="9">
    <source>
        <dbReference type="Google" id="ProtNLM"/>
    </source>
</evidence>
<evidence type="ECO:0000259" key="6">
    <source>
        <dbReference type="Pfam" id="PF24883"/>
    </source>
</evidence>
<dbReference type="Gene3D" id="1.25.40.20">
    <property type="entry name" value="Ankyrin repeat-containing domain"/>
    <property type="match status" value="2"/>
</dbReference>
<dbReference type="SMART" id="SM00248">
    <property type="entry name" value="ANK"/>
    <property type="match status" value="12"/>
</dbReference>
<feature type="repeat" description="ANK" evidence="3">
    <location>
        <begin position="1381"/>
        <end position="1403"/>
    </location>
</feature>
<sequence>MDIPAINNKARKRCSSGGDASMLPAPKRHRAEGDVVDALSRTTSFSYSKLRHEDYTVGWVAALPIELAAASAMLDNKHPPLPTLEGDRNYYRYGNIGAHNIVIACLPSGHYGTNNAAVVANNMARSFPCISIRLMVGIGGGVPKFDHHGVPESDIRLGDVVVGHDVLQYDFGKTVHGGEFTCTSHPVRPPHQILTALSSLRAEHEQSPTQMPSILADMIYRNQDMIIYSYPRQCQDRLFDTDYGHSDEIEDCDQCDQSKLICRPSRPSNEARIHYGTIASGNQVVKHAALRDSWASRNNILCFEMEAAGLIDHFPCLVIRGICDYCDSHKNKAWQKYAAATAAGYAKELLQSIHPASEQVTTLDNCDSTTPDIQQGLVDSLEKSRKEKIESLRFEHIDNRRMNIKKAHLKTCKWMLKKEEYVDWLDETKIREHGGFLWIKGKPGAGKSTMMKFISDASQKKRAGLTTLDFFFNARGDDLEKSTTGLYRSILFQLLTKFPSLQDILDCSRLFANWTPLQWTNDLMKESIERAIEKLTSSVVCYIDALDECHDDQIRDMISFFERLGQLAISTGVGLYVCFSSRHYPHISMREGLGLEITLEKQQHHGDDIRQYVDSELAIGHGKLADEIKSDVLEKASGVFMWAVLVVKILNEERDRGRKHKLRQKLREIPKDLHELFRSILSQDHNNKEELLLCFQWILFSKRPLTLLELHAAILSQTDDPTQLDPEDLTEEDSKIFLLESSKGLAEVANSKSPIVQLIHESVTDFLLKENGLRSLFNDLDDNLSGQSHIHLRDCCNLYINNDMRLRYDSYRVGEELNLEKLKQAFPFLEYAMSSLLLHADAAGSYGISQGNFLHNFNRYTWIYLHNLFEKFQSRRYDDGIDLLYILAEANVPSLVKECTSPGDCLKIGTGRYGCPLLAAMVHGHRRVIEVFKNNISSTLPADNLSGNEKDYHGGSTKRSKLSRDFTFASSARSLMSFLAEYGDLDLLLTLYHRRDRLQLPSATPESDCSHDDSDSVFYRAVRRSHWGIAKVLLETGQSDLEIRYTRSRTLLEHAIIEGGLEVIDHLLAAGHVRNCLIFLVAASHGKLKYIQAALDADGVYDPDFQDHDGSTPLLVATLKGHYEIVQVLLASGRVFPDSKDNSGRTPLSYAASNGQLEVIKILLGIGQVDPDSKDNSGRTPLSYAASNGQLEIMKILLGTGQVNPDLKDNHGRTLLSYTASNGQLEIMKILLGTGQVNPDLKDNYGRTPLSYTASSGQLEVMKFLLRTGQVDPDCEDNFTMTPFLYAVSNGQFEVMKILLGTGQVNPDLKDKFGRTPLSYTASNGQLEVIKFLLRTGQVDPDCEDNFSLTPFLYAVSNGQLEVMKILLGTGQVNPDSKSNSGRTPLHYAINNEYEQIVSFLLELNQVDPNSRDQNGHTPLMHAAMRSSTLNALKILRTMLKSVRVEHNTRTSDGDTAFSLAKKTGNGEAFESICRELAK</sequence>
<feature type="region of interest" description="Disordered" evidence="4">
    <location>
        <begin position="1"/>
        <end position="29"/>
    </location>
</feature>
<dbReference type="Pfam" id="PF12796">
    <property type="entry name" value="Ank_2"/>
    <property type="match status" value="3"/>
</dbReference>
<accession>A0AA35M607</accession>
<dbReference type="InterPro" id="IPR002110">
    <property type="entry name" value="Ankyrin_rpt"/>
</dbReference>
<dbReference type="InterPro" id="IPR036770">
    <property type="entry name" value="Ankyrin_rpt-contain_sf"/>
</dbReference>
<dbReference type="SUPFAM" id="SSF53167">
    <property type="entry name" value="Purine and uridine phosphorylases"/>
    <property type="match status" value="1"/>
</dbReference>
<protein>
    <recommendedName>
        <fullName evidence="9">Nucleoside phosphorylase domain-containing protein</fullName>
    </recommendedName>
</protein>
<evidence type="ECO:0000313" key="8">
    <source>
        <dbReference type="Proteomes" id="UP001160390"/>
    </source>
</evidence>
<dbReference type="GO" id="GO:0009116">
    <property type="term" value="P:nucleoside metabolic process"/>
    <property type="evidence" value="ECO:0007669"/>
    <property type="project" value="InterPro"/>
</dbReference>
<evidence type="ECO:0000256" key="3">
    <source>
        <dbReference type="PROSITE-ProRule" id="PRU00023"/>
    </source>
</evidence>
<keyword evidence="1" id="KW-0677">Repeat</keyword>
<dbReference type="InterPro" id="IPR027417">
    <property type="entry name" value="P-loop_NTPase"/>
</dbReference>
<dbReference type="PANTHER" id="PTHR24198:SF165">
    <property type="entry name" value="ANKYRIN REPEAT-CONTAINING PROTEIN-RELATED"/>
    <property type="match status" value="1"/>
</dbReference>
<comment type="caution">
    <text evidence="7">The sequence shown here is derived from an EMBL/GenBank/DDBJ whole genome shotgun (WGS) entry which is preliminary data.</text>
</comment>
<dbReference type="PROSITE" id="PS50297">
    <property type="entry name" value="ANK_REP_REGION"/>
    <property type="match status" value="6"/>
</dbReference>
<dbReference type="InterPro" id="IPR035994">
    <property type="entry name" value="Nucleoside_phosphorylase_sf"/>
</dbReference>
<name>A0AA35M607_9HYPO</name>
<gene>
    <name evidence="7" type="ORF">CCHLO57077_00017401</name>
</gene>
<dbReference type="EMBL" id="CABFNP030001081">
    <property type="protein sequence ID" value="CAI6091103.1"/>
    <property type="molecule type" value="Genomic_DNA"/>
</dbReference>
<keyword evidence="8" id="KW-1185">Reference proteome</keyword>
<feature type="domain" description="Nucleoside phosphorylase" evidence="5">
    <location>
        <begin position="57"/>
        <end position="348"/>
    </location>
</feature>
<dbReference type="GO" id="GO:0003824">
    <property type="term" value="F:catalytic activity"/>
    <property type="evidence" value="ECO:0007669"/>
    <property type="project" value="InterPro"/>
</dbReference>
<dbReference type="InterPro" id="IPR056884">
    <property type="entry name" value="NPHP3-like_N"/>
</dbReference>
<feature type="repeat" description="ANK" evidence="3">
    <location>
        <begin position="1109"/>
        <end position="1133"/>
    </location>
</feature>
<dbReference type="Gene3D" id="3.40.50.300">
    <property type="entry name" value="P-loop containing nucleotide triphosphate hydrolases"/>
    <property type="match status" value="1"/>
</dbReference>
<feature type="repeat" description="ANK" evidence="3">
    <location>
        <begin position="1245"/>
        <end position="1269"/>
    </location>
</feature>
<evidence type="ECO:0000259" key="5">
    <source>
        <dbReference type="Pfam" id="PF01048"/>
    </source>
</evidence>